<evidence type="ECO:0000256" key="2">
    <source>
        <dbReference type="SAM" id="MobiDB-lite"/>
    </source>
</evidence>
<evidence type="ECO:0000313" key="4">
    <source>
        <dbReference type="Proteomes" id="UP001236620"/>
    </source>
</evidence>
<protein>
    <submittedName>
        <fullName evidence="3">Uncharacterized protein YdhG (YjbR/CyaY superfamily)</fullName>
    </submittedName>
</protein>
<reference evidence="3" key="1">
    <citation type="submission" date="2023-07" db="EMBL/GenBank/DDBJ databases">
        <title>Genomic Encyclopedia of Type Strains, Phase IV (KMG-IV): sequencing the most valuable type-strain genomes for metagenomic binning, comparative biology and taxonomic classification.</title>
        <authorList>
            <person name="Goeker M."/>
        </authorList>
    </citation>
    <scope>NUCLEOTIDE SEQUENCE [LARGE SCALE GENOMIC DNA]</scope>
    <source>
        <strain evidence="3">DSM 22019</strain>
    </source>
</reference>
<sequence length="338" mass="38951">MKKIILPVIGSLVMGSLLSGGTIYAIQTINHNKEIRKLRMDLQKQERECRILEQTLNQRLAEAEKRNKEIKEKAEQLLGKIGDNYNKAKEVYTKAVTLTTYTITTNRVIENSERERVREEESREESVTYYLTYFDKTEKIIKANSQQTTSLSPNQEQIPSNWDDLVKKTYKDLIESEEKFNNESPVGQVKIVKEIVDQILKQIKTGGDNLVKFFQKQLDALKQLREDIKTIDDEKFVELLIKIDPSIAKENWEDKDITKTFQRLNKIKELLKLVEDDWTVLSTAVRSGLTKFEKINKDSKDILDLLISMTDAKKPASETEDGRGDSDPSREGSEDTVS</sequence>
<dbReference type="RefSeq" id="WP_307443909.1">
    <property type="nucleotide sequence ID" value="NZ_JAUSWP010000001.1"/>
</dbReference>
<feature type="coiled-coil region" evidence="1">
    <location>
        <begin position="28"/>
        <end position="80"/>
    </location>
</feature>
<keyword evidence="4" id="KW-1185">Reference proteome</keyword>
<accession>A0ABU0NDD5</accession>
<keyword evidence="1" id="KW-0175">Coiled coil</keyword>
<evidence type="ECO:0000313" key="3">
    <source>
        <dbReference type="EMBL" id="MDQ0567460.1"/>
    </source>
</evidence>
<dbReference type="Proteomes" id="UP001236620">
    <property type="component" value="Unassembled WGS sequence"/>
</dbReference>
<feature type="region of interest" description="Disordered" evidence="2">
    <location>
        <begin position="313"/>
        <end position="338"/>
    </location>
</feature>
<dbReference type="EMBL" id="JAUSWP010000001">
    <property type="protein sequence ID" value="MDQ0567460.1"/>
    <property type="molecule type" value="Genomic_DNA"/>
</dbReference>
<proteinExistence type="predicted"/>
<name>A0ABU0NDD5_9MOLU</name>
<comment type="caution">
    <text evidence="3">The sequence shown here is derived from an EMBL/GenBank/DDBJ whole genome shotgun (WGS) entry which is preliminary data.</text>
</comment>
<organism evidence="3 4">
    <name type="scientific">Mycoplasma yeatsii</name>
    <dbReference type="NCBI Taxonomy" id="51365"/>
    <lineage>
        <taxon>Bacteria</taxon>
        <taxon>Bacillati</taxon>
        <taxon>Mycoplasmatota</taxon>
        <taxon>Mollicutes</taxon>
        <taxon>Mycoplasmataceae</taxon>
        <taxon>Mycoplasma</taxon>
    </lineage>
</organism>
<gene>
    <name evidence="3" type="ORF">J2Z63_000081</name>
</gene>
<evidence type="ECO:0000256" key="1">
    <source>
        <dbReference type="SAM" id="Coils"/>
    </source>
</evidence>